<dbReference type="Proteomes" id="UP000836402">
    <property type="component" value="Unassembled WGS sequence"/>
</dbReference>
<accession>A0A177UYV9</accession>
<gene>
    <name evidence="3" type="ORF">A4X03_0g3186</name>
    <name evidence="2" type="ORF">JKIAZH3_G9206</name>
</gene>
<evidence type="ECO:0000313" key="5">
    <source>
        <dbReference type="Proteomes" id="UP000836402"/>
    </source>
</evidence>
<dbReference type="EMBL" id="LWDD02000354">
    <property type="protein sequence ID" value="KAE8261514.1"/>
    <property type="molecule type" value="Genomic_DNA"/>
</dbReference>
<proteinExistence type="predicted"/>
<reference evidence="3" key="2">
    <citation type="journal article" date="2019" name="IMA Fungus">
        <title>Genome sequencing and comparison of five Tilletia species to identify candidate genes for the detection of regulated species infecting wheat.</title>
        <authorList>
            <person name="Nguyen H.D.T."/>
            <person name="Sultana T."/>
            <person name="Kesanakurti P."/>
            <person name="Hambleton S."/>
        </authorList>
    </citation>
    <scope>NUCLEOTIDE SEQUENCE</scope>
    <source>
        <strain evidence="3">DAOMC 238032</strain>
    </source>
</reference>
<evidence type="ECO:0000313" key="2">
    <source>
        <dbReference type="EMBL" id="CAD6897819.1"/>
    </source>
</evidence>
<sequence length="87" mass="8733">MPPMPAGMRPSNPIALQRWSTQTLILLSSSVGLTTYLIGFSSGYSTGVKKAAEAAGLPPPPTAVGLGVAPPPQFVAETSGPASPAQS</sequence>
<dbReference type="Proteomes" id="UP000077671">
    <property type="component" value="Unassembled WGS sequence"/>
</dbReference>
<dbReference type="AlphaFoldDB" id="A0A177UYV9"/>
<evidence type="ECO:0000313" key="3">
    <source>
        <dbReference type="EMBL" id="KAE8261514.1"/>
    </source>
</evidence>
<keyword evidence="5" id="KW-1185">Reference proteome</keyword>
<protein>
    <submittedName>
        <fullName evidence="3">Uncharacterized protein</fullName>
    </submittedName>
</protein>
<reference evidence="2" key="3">
    <citation type="submission" date="2020-10" db="EMBL/GenBank/DDBJ databases">
        <authorList>
            <person name="Sedaghatjoo S."/>
        </authorList>
    </citation>
    <scope>NUCLEOTIDE SEQUENCE</scope>
    <source>
        <strain evidence="2">AZH3</strain>
    </source>
</reference>
<comment type="caution">
    <text evidence="3">The sequence shown here is derived from an EMBL/GenBank/DDBJ whole genome shotgun (WGS) entry which is preliminary data.</text>
</comment>
<dbReference type="EMBL" id="CAJHJG010000127">
    <property type="protein sequence ID" value="CAD6897819.1"/>
    <property type="molecule type" value="Genomic_DNA"/>
</dbReference>
<evidence type="ECO:0000256" key="1">
    <source>
        <dbReference type="SAM" id="MobiDB-lite"/>
    </source>
</evidence>
<evidence type="ECO:0000313" key="4">
    <source>
        <dbReference type="Proteomes" id="UP000077671"/>
    </source>
</evidence>
<name>A0A177UYV9_9BASI</name>
<feature type="region of interest" description="Disordered" evidence="1">
    <location>
        <begin position="63"/>
        <end position="87"/>
    </location>
</feature>
<organism evidence="3 4">
    <name type="scientific">Tilletia caries</name>
    <name type="common">wheat bunt fungus</name>
    <dbReference type="NCBI Taxonomy" id="13290"/>
    <lineage>
        <taxon>Eukaryota</taxon>
        <taxon>Fungi</taxon>
        <taxon>Dikarya</taxon>
        <taxon>Basidiomycota</taxon>
        <taxon>Ustilaginomycotina</taxon>
        <taxon>Exobasidiomycetes</taxon>
        <taxon>Tilletiales</taxon>
        <taxon>Tilletiaceae</taxon>
        <taxon>Tilletia</taxon>
    </lineage>
</organism>
<reference evidence="3" key="1">
    <citation type="submission" date="2016-04" db="EMBL/GenBank/DDBJ databases">
        <authorList>
            <person name="Nguyen H.D."/>
            <person name="Kesanakurti P."/>
            <person name="Cullis J."/>
            <person name="Levesque C.A."/>
            <person name="Hambleton S."/>
        </authorList>
    </citation>
    <scope>NUCLEOTIDE SEQUENCE</scope>
    <source>
        <strain evidence="3">DAOMC 238032</strain>
    </source>
</reference>